<dbReference type="HOGENOM" id="CLU_1526061_0_0_1"/>
<evidence type="ECO:0000313" key="2">
    <source>
        <dbReference type="Proteomes" id="UP000053989"/>
    </source>
</evidence>
<keyword evidence="2" id="KW-1185">Reference proteome</keyword>
<proteinExistence type="predicted"/>
<dbReference type="Proteomes" id="UP000053989">
    <property type="component" value="Unassembled WGS sequence"/>
</dbReference>
<protein>
    <submittedName>
        <fullName evidence="1">Uncharacterized protein</fullName>
    </submittedName>
</protein>
<evidence type="ECO:0000313" key="1">
    <source>
        <dbReference type="EMBL" id="KIM59108.1"/>
    </source>
</evidence>
<dbReference type="AlphaFoldDB" id="A0A0C2ZBB6"/>
<gene>
    <name evidence="1" type="ORF">SCLCIDRAFT_1039529</name>
</gene>
<name>A0A0C2ZBB6_9AGAM</name>
<reference evidence="2" key="2">
    <citation type="submission" date="2015-01" db="EMBL/GenBank/DDBJ databases">
        <title>Evolutionary Origins and Diversification of the Mycorrhizal Mutualists.</title>
        <authorList>
            <consortium name="DOE Joint Genome Institute"/>
            <consortium name="Mycorrhizal Genomics Consortium"/>
            <person name="Kohler A."/>
            <person name="Kuo A."/>
            <person name="Nagy L.G."/>
            <person name="Floudas D."/>
            <person name="Copeland A."/>
            <person name="Barry K.W."/>
            <person name="Cichocki N."/>
            <person name="Veneault-Fourrey C."/>
            <person name="LaButti K."/>
            <person name="Lindquist E.A."/>
            <person name="Lipzen A."/>
            <person name="Lundell T."/>
            <person name="Morin E."/>
            <person name="Murat C."/>
            <person name="Riley R."/>
            <person name="Ohm R."/>
            <person name="Sun H."/>
            <person name="Tunlid A."/>
            <person name="Henrissat B."/>
            <person name="Grigoriev I.V."/>
            <person name="Hibbett D.S."/>
            <person name="Martin F."/>
        </authorList>
    </citation>
    <scope>NUCLEOTIDE SEQUENCE [LARGE SCALE GENOMIC DNA]</scope>
    <source>
        <strain evidence="2">Foug A</strain>
    </source>
</reference>
<dbReference type="EMBL" id="KN822077">
    <property type="protein sequence ID" value="KIM59108.1"/>
    <property type="molecule type" value="Genomic_DNA"/>
</dbReference>
<sequence>MWLWSRELDRSSLLRWRGSDPTSRLHFQRAWAHFHQRSVVHPCIPTNRVVKGSHFSMLESEKGQELPTLRWWIPTNHETVDGPHGAPGQPVGLFLLAVRAVARTSHLSGDLLVQPLQFTPHSCISAMATGRLQDVNHLFHAAYTAVYGVVGNLRANSAAWQFFVLPLNDHLSDGYA</sequence>
<organism evidence="1 2">
    <name type="scientific">Scleroderma citrinum Foug A</name>
    <dbReference type="NCBI Taxonomy" id="1036808"/>
    <lineage>
        <taxon>Eukaryota</taxon>
        <taxon>Fungi</taxon>
        <taxon>Dikarya</taxon>
        <taxon>Basidiomycota</taxon>
        <taxon>Agaricomycotina</taxon>
        <taxon>Agaricomycetes</taxon>
        <taxon>Agaricomycetidae</taxon>
        <taxon>Boletales</taxon>
        <taxon>Sclerodermatineae</taxon>
        <taxon>Sclerodermataceae</taxon>
        <taxon>Scleroderma</taxon>
    </lineage>
</organism>
<accession>A0A0C2ZBB6</accession>
<reference evidence="1 2" key="1">
    <citation type="submission" date="2014-04" db="EMBL/GenBank/DDBJ databases">
        <authorList>
            <consortium name="DOE Joint Genome Institute"/>
            <person name="Kuo A."/>
            <person name="Kohler A."/>
            <person name="Nagy L.G."/>
            <person name="Floudas D."/>
            <person name="Copeland A."/>
            <person name="Barry K.W."/>
            <person name="Cichocki N."/>
            <person name="Veneault-Fourrey C."/>
            <person name="LaButti K."/>
            <person name="Lindquist E.A."/>
            <person name="Lipzen A."/>
            <person name="Lundell T."/>
            <person name="Morin E."/>
            <person name="Murat C."/>
            <person name="Sun H."/>
            <person name="Tunlid A."/>
            <person name="Henrissat B."/>
            <person name="Grigoriev I.V."/>
            <person name="Hibbett D.S."/>
            <person name="Martin F."/>
            <person name="Nordberg H.P."/>
            <person name="Cantor M.N."/>
            <person name="Hua S.X."/>
        </authorList>
    </citation>
    <scope>NUCLEOTIDE SEQUENCE [LARGE SCALE GENOMIC DNA]</scope>
    <source>
        <strain evidence="1 2">Foug A</strain>
    </source>
</reference>
<dbReference type="InParanoid" id="A0A0C2ZBB6"/>